<dbReference type="RefSeq" id="WP_289842236.1">
    <property type="nucleotide sequence ID" value="NZ_CATKSH010000031.1"/>
</dbReference>
<organism evidence="1 2">
    <name type="scientific">Brytella acorum</name>
    <dbReference type="NCBI Taxonomy" id="2959299"/>
    <lineage>
        <taxon>Bacteria</taxon>
        <taxon>Pseudomonadati</taxon>
        <taxon>Pseudomonadota</taxon>
        <taxon>Alphaproteobacteria</taxon>
        <taxon>Acetobacterales</taxon>
        <taxon>Acetobacteraceae</taxon>
        <taxon>Brytella</taxon>
    </lineage>
</organism>
<dbReference type="EMBL" id="CATKSH010000031">
    <property type="protein sequence ID" value="CAI9122056.1"/>
    <property type="molecule type" value="Genomic_DNA"/>
</dbReference>
<evidence type="ECO:0000313" key="1">
    <source>
        <dbReference type="EMBL" id="CAI9122056.1"/>
    </source>
</evidence>
<gene>
    <name evidence="1" type="ORF">LMG32879_002912</name>
</gene>
<proteinExistence type="predicted"/>
<reference evidence="1" key="1">
    <citation type="submission" date="2023-03" db="EMBL/GenBank/DDBJ databases">
        <authorList>
            <person name="Cleenwerck I."/>
        </authorList>
    </citation>
    <scope>NUCLEOTIDE SEQUENCE</scope>
    <source>
        <strain evidence="1">LMG 32879</strain>
    </source>
</reference>
<sequence>MVAKSSFLVPLWSGLMHLLPVHDSAQAVLLRETGRYETPQTLTDGRRWSSFARDLAAGNPALDPSVTLTFLHEAPKSAISGLQTALRQRLMHDEREGLRLLDPAHRSSFGGREVCDGGSLRWKRVMASRLAQDHDLETAFQRQDCTEALSGKAP</sequence>
<name>A0AA35XZ65_9PROT</name>
<comment type="caution">
    <text evidence="1">The sequence shown here is derived from an EMBL/GenBank/DDBJ whole genome shotgun (WGS) entry which is preliminary data.</text>
</comment>
<dbReference type="AlphaFoldDB" id="A0AA35XZ65"/>
<evidence type="ECO:0000313" key="2">
    <source>
        <dbReference type="Proteomes" id="UP001176960"/>
    </source>
</evidence>
<protein>
    <submittedName>
        <fullName evidence="1">Uncharacterized protein</fullName>
    </submittedName>
</protein>
<dbReference type="Proteomes" id="UP001176960">
    <property type="component" value="Unassembled WGS sequence"/>
</dbReference>
<keyword evidence="2" id="KW-1185">Reference proteome</keyword>
<accession>A0AA35XZ65</accession>